<reference evidence="2" key="1">
    <citation type="submission" date="2021-06" db="EMBL/GenBank/DDBJ databases">
        <authorList>
            <person name="Kallberg Y."/>
            <person name="Tangrot J."/>
            <person name="Rosling A."/>
        </authorList>
    </citation>
    <scope>NUCLEOTIDE SEQUENCE</scope>
    <source>
        <strain evidence="2">FL130A</strain>
    </source>
</reference>
<evidence type="ECO:0000313" key="3">
    <source>
        <dbReference type="Proteomes" id="UP000789508"/>
    </source>
</evidence>
<keyword evidence="1" id="KW-1133">Transmembrane helix</keyword>
<evidence type="ECO:0000256" key="1">
    <source>
        <dbReference type="SAM" id="Phobius"/>
    </source>
</evidence>
<dbReference type="AlphaFoldDB" id="A0A9N9GQC4"/>
<protein>
    <submittedName>
        <fullName evidence="2">13336_t:CDS:1</fullName>
    </submittedName>
</protein>
<name>A0A9N9GQC4_9GLOM</name>
<proteinExistence type="predicted"/>
<comment type="caution">
    <text evidence="2">The sequence shown here is derived from an EMBL/GenBank/DDBJ whole genome shotgun (WGS) entry which is preliminary data.</text>
</comment>
<accession>A0A9N9GQC4</accession>
<evidence type="ECO:0000313" key="2">
    <source>
        <dbReference type="EMBL" id="CAG8625786.1"/>
    </source>
</evidence>
<keyword evidence="1" id="KW-0472">Membrane</keyword>
<dbReference type="Proteomes" id="UP000789508">
    <property type="component" value="Unassembled WGS sequence"/>
</dbReference>
<feature type="transmembrane region" description="Helical" evidence="1">
    <location>
        <begin position="21"/>
        <end position="40"/>
    </location>
</feature>
<feature type="transmembrane region" description="Helical" evidence="1">
    <location>
        <begin position="60"/>
        <end position="86"/>
    </location>
</feature>
<dbReference type="EMBL" id="CAJVPS010006485">
    <property type="protein sequence ID" value="CAG8625786.1"/>
    <property type="molecule type" value="Genomic_DNA"/>
</dbReference>
<gene>
    <name evidence="2" type="ORF">ALEPTO_LOCUS9153</name>
</gene>
<dbReference type="OrthoDB" id="2333381at2759"/>
<keyword evidence="3" id="KW-1185">Reference proteome</keyword>
<organism evidence="2 3">
    <name type="scientific">Ambispora leptoticha</name>
    <dbReference type="NCBI Taxonomy" id="144679"/>
    <lineage>
        <taxon>Eukaryota</taxon>
        <taxon>Fungi</taxon>
        <taxon>Fungi incertae sedis</taxon>
        <taxon>Mucoromycota</taxon>
        <taxon>Glomeromycotina</taxon>
        <taxon>Glomeromycetes</taxon>
        <taxon>Archaeosporales</taxon>
        <taxon>Ambisporaceae</taxon>
        <taxon>Ambispora</taxon>
    </lineage>
</organism>
<sequence length="187" mass="20917">MTESAENSFNPPRMKTCCCCINLKTGVIIISILWLVYGLYEAISYFIAFGNTNTDSFYSYLSTFTLITGIMFSLTVIGALYGLIVVSFAKITQAYVTIAWSIALRYIINNITEIILFISFKDSYLSYCEDLEEYSEDTCTAAYNNVLLFAIIIDVITIIISIYFATVVAAYRAQQVEKDKNCGSHGA</sequence>
<keyword evidence="1" id="KW-0812">Transmembrane</keyword>
<feature type="transmembrane region" description="Helical" evidence="1">
    <location>
        <begin position="146"/>
        <end position="171"/>
    </location>
</feature>
<feature type="transmembrane region" description="Helical" evidence="1">
    <location>
        <begin position="98"/>
        <end position="120"/>
    </location>
</feature>